<keyword evidence="8" id="KW-1185">Reference proteome</keyword>
<keyword evidence="3 5" id="KW-0732">Signal</keyword>
<comment type="similarity">
    <text evidence="2">Belongs to the fimbrial protein family.</text>
</comment>
<feature type="signal peptide" evidence="5">
    <location>
        <begin position="1"/>
        <end position="21"/>
    </location>
</feature>
<dbReference type="InterPro" id="IPR036937">
    <property type="entry name" value="Adhesion_dom_fimbrial_sf"/>
</dbReference>
<evidence type="ECO:0000256" key="4">
    <source>
        <dbReference type="ARBA" id="ARBA00023263"/>
    </source>
</evidence>
<dbReference type="Proteomes" id="UP001565243">
    <property type="component" value="Unassembled WGS sequence"/>
</dbReference>
<dbReference type="SUPFAM" id="SSF49401">
    <property type="entry name" value="Bacterial adhesins"/>
    <property type="match status" value="1"/>
</dbReference>
<dbReference type="RefSeq" id="WP_253454841.1">
    <property type="nucleotide sequence ID" value="NZ_JBGFFX010000002.1"/>
</dbReference>
<accession>A0ABV4E4P0</accession>
<dbReference type="Pfam" id="PF00419">
    <property type="entry name" value="Fimbrial"/>
    <property type="match status" value="1"/>
</dbReference>
<evidence type="ECO:0000256" key="1">
    <source>
        <dbReference type="ARBA" id="ARBA00004561"/>
    </source>
</evidence>
<reference evidence="7 8" key="1">
    <citation type="submission" date="2024-07" db="EMBL/GenBank/DDBJ databases">
        <authorList>
            <person name="Hebao G."/>
        </authorList>
    </citation>
    <scope>NUCLEOTIDE SEQUENCE [LARGE SCALE GENOMIC DNA]</scope>
    <source>
        <strain evidence="7 8">ACCC 02193</strain>
    </source>
</reference>
<dbReference type="InterPro" id="IPR008966">
    <property type="entry name" value="Adhesion_dom_sf"/>
</dbReference>
<dbReference type="InterPro" id="IPR000259">
    <property type="entry name" value="Adhesion_dom_fimbrial"/>
</dbReference>
<feature type="domain" description="Fimbrial-type adhesion" evidence="6">
    <location>
        <begin position="195"/>
        <end position="345"/>
    </location>
</feature>
<comment type="caution">
    <text evidence="7">The sequence shown here is derived from an EMBL/GenBank/DDBJ whole genome shotgun (WGS) entry which is preliminary data.</text>
</comment>
<evidence type="ECO:0000259" key="6">
    <source>
        <dbReference type="Pfam" id="PF00419"/>
    </source>
</evidence>
<keyword evidence="4" id="KW-0281">Fimbrium</keyword>
<protein>
    <submittedName>
        <fullName evidence="7">Fimbrial protein</fullName>
    </submittedName>
</protein>
<evidence type="ECO:0000256" key="2">
    <source>
        <dbReference type="ARBA" id="ARBA00006671"/>
    </source>
</evidence>
<dbReference type="InterPro" id="IPR050263">
    <property type="entry name" value="Bact_Fimbrial_Adh_Pro"/>
</dbReference>
<dbReference type="Gene3D" id="2.60.40.1090">
    <property type="entry name" value="Fimbrial-type adhesion domain"/>
    <property type="match status" value="1"/>
</dbReference>
<dbReference type="EMBL" id="JBGFFX010000002">
    <property type="protein sequence ID" value="MEY8769854.1"/>
    <property type="molecule type" value="Genomic_DNA"/>
</dbReference>
<name>A0ABV4E4P0_9GAMM</name>
<dbReference type="PANTHER" id="PTHR33420">
    <property type="entry name" value="FIMBRIAL SUBUNIT ELFA-RELATED"/>
    <property type="match status" value="1"/>
</dbReference>
<evidence type="ECO:0000256" key="3">
    <source>
        <dbReference type="ARBA" id="ARBA00022729"/>
    </source>
</evidence>
<evidence type="ECO:0000256" key="5">
    <source>
        <dbReference type="SAM" id="SignalP"/>
    </source>
</evidence>
<evidence type="ECO:0000313" key="7">
    <source>
        <dbReference type="EMBL" id="MEY8769854.1"/>
    </source>
</evidence>
<feature type="chain" id="PRO_5047183622" evidence="5">
    <location>
        <begin position="22"/>
        <end position="345"/>
    </location>
</feature>
<organism evidence="7 8">
    <name type="scientific">Erwinia aeris</name>
    <dbReference type="NCBI Taxonomy" id="3239803"/>
    <lineage>
        <taxon>Bacteria</taxon>
        <taxon>Pseudomonadati</taxon>
        <taxon>Pseudomonadota</taxon>
        <taxon>Gammaproteobacteria</taxon>
        <taxon>Enterobacterales</taxon>
        <taxon>Erwiniaceae</taxon>
        <taxon>Erwinia</taxon>
    </lineage>
</organism>
<evidence type="ECO:0000313" key="8">
    <source>
        <dbReference type="Proteomes" id="UP001565243"/>
    </source>
</evidence>
<sequence>MKKYWIALLLGLCAVSAGVQAGCTLISGSTVKANDSLNLSGLLTAQDSHSETRTATWSVPVTCYLIFNSNAVHFVSPIQNGFWVKFVNAAGTARWIKLQTSGFIEKIDYENGDRTLQGSDFSYQLTATLLDSDPGVTDSKFYKVTDAGSAEIVTMVMHNANFIGSTPTVEQAAEVAASGNWNNDYLGYQSLTVTFNPAETTCEMPDQQVTLPRVSLNMLRNGIATDSTSFTLPISCSATLAGGATRSVNAWLYSADLVENSQQIMRNSRSSSQGVGIVLSDSAGKAVSLSGGTAAGEATSLLSITKGADIHASAINLNAAYKVFDPANLSPGSVVATATIYFDYD</sequence>
<dbReference type="PANTHER" id="PTHR33420:SF3">
    <property type="entry name" value="FIMBRIAL SUBUNIT ELFA"/>
    <property type="match status" value="1"/>
</dbReference>
<comment type="subcellular location">
    <subcellularLocation>
        <location evidence="1">Fimbrium</location>
    </subcellularLocation>
</comment>
<gene>
    <name evidence="7" type="ORF">AB6T85_05275</name>
</gene>
<proteinExistence type="inferred from homology"/>